<keyword evidence="5" id="KW-1185">Reference proteome</keyword>
<dbReference type="Gene3D" id="3.40.50.1820">
    <property type="entry name" value="alpha/beta hydrolase"/>
    <property type="match status" value="1"/>
</dbReference>
<dbReference type="InterPro" id="IPR003140">
    <property type="entry name" value="PLipase/COase/thioEstase"/>
</dbReference>
<dbReference type="AlphaFoldDB" id="A0A934IKQ7"/>
<feature type="domain" description="Phospholipase/carboxylesterase/thioesterase" evidence="3">
    <location>
        <begin position="53"/>
        <end position="140"/>
    </location>
</feature>
<dbReference type="RefSeq" id="WP_198881473.1">
    <property type="nucleotide sequence ID" value="NZ_JAEKJA010000005.1"/>
</dbReference>
<dbReference type="Pfam" id="PF02230">
    <property type="entry name" value="Abhydrolase_2"/>
    <property type="match status" value="1"/>
</dbReference>
<dbReference type="EMBL" id="JAEKJA010000005">
    <property type="protein sequence ID" value="MBJ3775592.1"/>
    <property type="molecule type" value="Genomic_DNA"/>
</dbReference>
<dbReference type="InterPro" id="IPR029058">
    <property type="entry name" value="AB_hydrolase_fold"/>
</dbReference>
<dbReference type="SUPFAM" id="SSF53474">
    <property type="entry name" value="alpha/beta-Hydrolases"/>
    <property type="match status" value="1"/>
</dbReference>
<reference evidence="4" key="1">
    <citation type="submission" date="2020-12" db="EMBL/GenBank/DDBJ databases">
        <title>Bacterial taxonomy.</title>
        <authorList>
            <person name="Pan X."/>
        </authorList>
    </citation>
    <scope>NUCLEOTIDE SEQUENCE</scope>
    <source>
        <strain evidence="4">B2012</strain>
    </source>
</reference>
<comment type="similarity">
    <text evidence="1">Belongs to the AB hydrolase superfamily. AB hydrolase 2 family.</text>
</comment>
<evidence type="ECO:0000256" key="2">
    <source>
        <dbReference type="ARBA" id="ARBA00022801"/>
    </source>
</evidence>
<dbReference type="GO" id="GO:0016787">
    <property type="term" value="F:hydrolase activity"/>
    <property type="evidence" value="ECO:0007669"/>
    <property type="project" value="UniProtKB-KW"/>
</dbReference>
<evidence type="ECO:0000259" key="3">
    <source>
        <dbReference type="Pfam" id="PF02230"/>
    </source>
</evidence>
<proteinExistence type="inferred from homology"/>
<evidence type="ECO:0000313" key="5">
    <source>
        <dbReference type="Proteomes" id="UP000609531"/>
    </source>
</evidence>
<sequence length="228" mass="23179">MTDSDPHADGRVVAAGAPAADARLGVVMAHGRGSDPFDMLALANHLGARDVAYLALEAGGRSWWPQSFLAPMAANAAGVAGALAAMDRAVGQLLAAGLDETRIAVLGFSQGACLALEFAARRGRPLAFAAGLSGALVGTADAPGDPDPELYGFPDKRFDYPGGLGGMPVYLACHERDPHIPLKRVRTSAAVFEALGAEVTLDVIPGAGHTVVAKEVAALRALLAPPAA</sequence>
<evidence type="ECO:0000313" key="4">
    <source>
        <dbReference type="EMBL" id="MBJ3775592.1"/>
    </source>
</evidence>
<protein>
    <submittedName>
        <fullName evidence="4">Dienelactone hydrolase family protein</fullName>
    </submittedName>
</protein>
<keyword evidence="2 4" id="KW-0378">Hydrolase</keyword>
<gene>
    <name evidence="4" type="ORF">JCR33_07850</name>
</gene>
<dbReference type="PANTHER" id="PTHR10655:SF17">
    <property type="entry name" value="LYSOPHOSPHOLIPASE-LIKE PROTEIN 1"/>
    <property type="match status" value="1"/>
</dbReference>
<dbReference type="Proteomes" id="UP000609531">
    <property type="component" value="Unassembled WGS sequence"/>
</dbReference>
<dbReference type="PANTHER" id="PTHR10655">
    <property type="entry name" value="LYSOPHOSPHOLIPASE-RELATED"/>
    <property type="match status" value="1"/>
</dbReference>
<dbReference type="InterPro" id="IPR050565">
    <property type="entry name" value="LYPA1-2/EST-like"/>
</dbReference>
<comment type="caution">
    <text evidence="4">The sequence shown here is derived from an EMBL/GenBank/DDBJ whole genome shotgun (WGS) entry which is preliminary data.</text>
</comment>
<evidence type="ECO:0000256" key="1">
    <source>
        <dbReference type="ARBA" id="ARBA00006499"/>
    </source>
</evidence>
<organism evidence="4 5">
    <name type="scientific">Acuticoccus mangrovi</name>
    <dbReference type="NCBI Taxonomy" id="2796142"/>
    <lineage>
        <taxon>Bacteria</taxon>
        <taxon>Pseudomonadati</taxon>
        <taxon>Pseudomonadota</taxon>
        <taxon>Alphaproteobacteria</taxon>
        <taxon>Hyphomicrobiales</taxon>
        <taxon>Amorphaceae</taxon>
        <taxon>Acuticoccus</taxon>
    </lineage>
</organism>
<name>A0A934IKQ7_9HYPH</name>
<accession>A0A934IKQ7</accession>